<evidence type="ECO:0000313" key="1">
    <source>
        <dbReference type="EMBL" id="EFA85647.1"/>
    </source>
</evidence>
<gene>
    <name evidence="1" type="ORF">PPL_00876</name>
</gene>
<dbReference type="RefSeq" id="XP_020437754.1">
    <property type="nucleotide sequence ID" value="XM_020571896.1"/>
</dbReference>
<evidence type="ECO:0008006" key="3">
    <source>
        <dbReference type="Google" id="ProtNLM"/>
    </source>
</evidence>
<name>D3AYV7_HETP5</name>
<dbReference type="Proteomes" id="UP000001396">
    <property type="component" value="Unassembled WGS sequence"/>
</dbReference>
<evidence type="ECO:0000313" key="2">
    <source>
        <dbReference type="Proteomes" id="UP000001396"/>
    </source>
</evidence>
<dbReference type="InterPro" id="IPR036770">
    <property type="entry name" value="Ankyrin_rpt-contain_sf"/>
</dbReference>
<dbReference type="Gene3D" id="1.25.40.20">
    <property type="entry name" value="Ankyrin repeat-containing domain"/>
    <property type="match status" value="1"/>
</dbReference>
<comment type="caution">
    <text evidence="1">The sequence shown here is derived from an EMBL/GenBank/DDBJ whole genome shotgun (WGS) entry which is preliminary data.</text>
</comment>
<dbReference type="AlphaFoldDB" id="D3AYV7"/>
<protein>
    <recommendedName>
        <fullName evidence="3">Ankyrin repeat protein</fullName>
    </recommendedName>
</protein>
<reference evidence="1 2" key="1">
    <citation type="journal article" date="2011" name="Genome Res.">
        <title>Phylogeny-wide analysis of social amoeba genomes highlights ancient origins for complex intercellular communication.</title>
        <authorList>
            <person name="Heidel A.J."/>
            <person name="Lawal H.M."/>
            <person name="Felder M."/>
            <person name="Schilde C."/>
            <person name="Helps N.R."/>
            <person name="Tunggal B."/>
            <person name="Rivero F."/>
            <person name="John U."/>
            <person name="Schleicher M."/>
            <person name="Eichinger L."/>
            <person name="Platzer M."/>
            <person name="Noegel A.A."/>
            <person name="Schaap P."/>
            <person name="Gloeckner G."/>
        </authorList>
    </citation>
    <scope>NUCLEOTIDE SEQUENCE [LARGE SCALE GENOMIC DNA]</scope>
    <source>
        <strain evidence="2">ATCC 26659 / Pp 5 / PN500</strain>
    </source>
</reference>
<dbReference type="SUPFAM" id="SSF140860">
    <property type="entry name" value="Pseudo ankyrin repeat-like"/>
    <property type="match status" value="1"/>
</dbReference>
<accession>D3AYV7</accession>
<dbReference type="GeneID" id="31356407"/>
<keyword evidence="2" id="KW-1185">Reference proteome</keyword>
<dbReference type="InParanoid" id="D3AYV7"/>
<organism evidence="1 2">
    <name type="scientific">Heterostelium pallidum (strain ATCC 26659 / Pp 5 / PN500)</name>
    <name type="common">Cellular slime mold</name>
    <name type="synonym">Polysphondylium pallidum</name>
    <dbReference type="NCBI Taxonomy" id="670386"/>
    <lineage>
        <taxon>Eukaryota</taxon>
        <taxon>Amoebozoa</taxon>
        <taxon>Evosea</taxon>
        <taxon>Eumycetozoa</taxon>
        <taxon>Dictyostelia</taxon>
        <taxon>Acytosteliales</taxon>
        <taxon>Acytosteliaceae</taxon>
        <taxon>Heterostelium</taxon>
    </lineage>
</organism>
<dbReference type="EMBL" id="ADBJ01000004">
    <property type="protein sequence ID" value="EFA85647.1"/>
    <property type="molecule type" value="Genomic_DNA"/>
</dbReference>
<proteinExistence type="predicted"/>
<sequence>MGKATSSPSHHEKQINTIGYSYAGVWPLAIFEGNYELAEFIYNHIRKSPIDFFFSLRLISLYFETFEAVVKQNRIDHIKVMDRDYKLNLRWERVQKYPLSQSVKSIGIVAKHGFVEGIDYFLTTYEYVDITFALRKAIEFRHLDVFRIICEKIPTSIWNFNEILQKAAFTGQREMVECLLDHGIPLYRYGRDIIRCNDIEIYKLLYLYRISEFKVEILHNILSNRVSLPLIEFMYENRSDKSVDPFRYYPVDLFYIIIEQDSFDKLQFFIKVRESVCYYTLIITAVRFKRSDMLRFIITSRNNENRKRYRNIETAERLQNRAISSLQQYGRCDTLVEEITNDILNVKLS</sequence>